<dbReference type="Gene3D" id="3.30.160.110">
    <property type="entry name" value="Siroheme synthase, domain 2"/>
    <property type="match status" value="1"/>
</dbReference>
<evidence type="ECO:0000313" key="20">
    <source>
        <dbReference type="EMBL" id="KRG64658.1"/>
    </source>
</evidence>
<keyword evidence="9" id="KW-0456">Lyase</keyword>
<keyword evidence="21" id="KW-1185">Reference proteome</keyword>
<dbReference type="NCBIfam" id="TIGR01470">
    <property type="entry name" value="cysG_Nterm"/>
    <property type="match status" value="1"/>
</dbReference>
<organism evidence="20 21">
    <name type="scientific">Stenotrophomonas humi</name>
    <dbReference type="NCBI Taxonomy" id="405444"/>
    <lineage>
        <taxon>Bacteria</taxon>
        <taxon>Pseudomonadati</taxon>
        <taxon>Pseudomonadota</taxon>
        <taxon>Gammaproteobacteria</taxon>
        <taxon>Lysobacterales</taxon>
        <taxon>Lysobacteraceae</taxon>
        <taxon>Stenotrophomonas</taxon>
    </lineage>
</organism>
<dbReference type="InterPro" id="IPR014777">
    <property type="entry name" value="4pyrrole_Mease_sub1"/>
</dbReference>
<evidence type="ECO:0000256" key="11">
    <source>
        <dbReference type="ARBA" id="ARBA00023268"/>
    </source>
</evidence>
<dbReference type="PANTHER" id="PTHR45790:SF1">
    <property type="entry name" value="SIROHEME SYNTHASE"/>
    <property type="match status" value="1"/>
</dbReference>
<dbReference type="GO" id="GO:0019354">
    <property type="term" value="P:siroheme biosynthetic process"/>
    <property type="evidence" value="ECO:0007669"/>
    <property type="project" value="UniProtKB-UniPathway"/>
</dbReference>
<dbReference type="PIRSF" id="PIRSF036426">
    <property type="entry name" value="Sirohaem_synth"/>
    <property type="match status" value="1"/>
</dbReference>
<dbReference type="Proteomes" id="UP000050864">
    <property type="component" value="Unassembled WGS sequence"/>
</dbReference>
<dbReference type="Gene3D" id="3.40.1010.10">
    <property type="entry name" value="Cobalt-precorrin-4 Transmethylase, Domain 1"/>
    <property type="match status" value="1"/>
</dbReference>
<evidence type="ECO:0000256" key="5">
    <source>
        <dbReference type="ARBA" id="ARBA00022679"/>
    </source>
</evidence>
<dbReference type="NCBIfam" id="TIGR01469">
    <property type="entry name" value="cobA_cysG_Cterm"/>
    <property type="match status" value="1"/>
</dbReference>
<feature type="active site" description="Proton donor" evidence="15">
    <location>
        <position position="274"/>
    </location>
</feature>
<dbReference type="Pfam" id="PF13241">
    <property type="entry name" value="NAD_binding_7"/>
    <property type="match status" value="1"/>
</dbReference>
<dbReference type="PROSITE" id="PS00840">
    <property type="entry name" value="SUMT_2"/>
    <property type="match status" value="1"/>
</dbReference>
<comment type="pathway">
    <text evidence="14">Cofactor biosynthesis; adenosylcobalamin biosynthesis; precorrin-2 from uroporphyrinogen III: step 1/1.</text>
</comment>
<comment type="catalytic activity">
    <reaction evidence="13">
        <text>precorrin-2 + NAD(+) = sirohydrochlorin + NADH + 2 H(+)</text>
        <dbReference type="Rhea" id="RHEA:15613"/>
        <dbReference type="ChEBI" id="CHEBI:15378"/>
        <dbReference type="ChEBI" id="CHEBI:57540"/>
        <dbReference type="ChEBI" id="CHEBI:57945"/>
        <dbReference type="ChEBI" id="CHEBI:58351"/>
        <dbReference type="ChEBI" id="CHEBI:58827"/>
        <dbReference type="EC" id="1.3.1.76"/>
    </reaction>
</comment>
<dbReference type="Gene3D" id="3.30.950.10">
    <property type="entry name" value="Methyltransferase, Cobalt-precorrin-4 Transmethylase, Domain 2"/>
    <property type="match status" value="1"/>
</dbReference>
<dbReference type="Gene3D" id="1.10.8.210">
    <property type="entry name" value="Sirohaem synthase, dimerisation domain"/>
    <property type="match status" value="1"/>
</dbReference>
<dbReference type="InterPro" id="IPR035996">
    <property type="entry name" value="4pyrrol_Methylase_sf"/>
</dbReference>
<sequence length="488" mass="52401">MLDTALFPLFAALKGRAVLVVGGGAVAERKVQALLHAGARPRVGSPELSPALSDLAQAQHVQWLPGRFDAQWLADDIWLVIAATDDTVTNRAVAEAAEARRLFVNVVDDAQLSTFHVPAVVERGPLQIAISSGGAAPMVARHVRRQLEQLFDGAWGRLVELIGQHRGSIRSRFPDLGTRRQFFDRLIEGPLLGLLRRRQDGAAQALLSQTIAGHSPAGTGSVVLVGAGSGDPGLLTLSALRALNQADVILYDRLVSIEVLQLARRDADYIEVGKSAQGRSTAQEHIHALMLEHARAGRRVVRLKGGDAFVFGRGGEELQFLRAHDVPYEVVPGITAALACAAYAGIPLTHRDHAQQLRLVTAHCRDSMDTLDWPELAKARQTLVFYMGVAALEQIRQRLTNAGLAASTPFALVENGSRSNQRVVTGQLRDLPDTARQHQVQSPALLILGEVAALADELHWFGNAPLHALPTVSSLPAKTSTATLADAA</sequence>
<dbReference type="CDD" id="cd11642">
    <property type="entry name" value="SUMT"/>
    <property type="match status" value="1"/>
</dbReference>
<feature type="domain" description="Sirohaem synthase dimerisation" evidence="18">
    <location>
        <begin position="154"/>
        <end position="209"/>
    </location>
</feature>
<comment type="similarity">
    <text evidence="2 16">Belongs to the precorrin methyltransferase family.</text>
</comment>
<accession>A0A0R0CDL6</accession>
<keyword evidence="5 16" id="KW-0808">Transferase</keyword>
<evidence type="ECO:0000313" key="21">
    <source>
        <dbReference type="Proteomes" id="UP000050864"/>
    </source>
</evidence>
<evidence type="ECO:0000256" key="8">
    <source>
        <dbReference type="ARBA" id="ARBA00023027"/>
    </source>
</evidence>
<evidence type="ECO:0000256" key="1">
    <source>
        <dbReference type="ARBA" id="ARBA00005010"/>
    </source>
</evidence>
<dbReference type="Pfam" id="PF10414">
    <property type="entry name" value="CysG_dimeriser"/>
    <property type="match status" value="1"/>
</dbReference>
<evidence type="ECO:0000256" key="15">
    <source>
        <dbReference type="PIRSR" id="PIRSR036426-1"/>
    </source>
</evidence>
<evidence type="ECO:0000259" key="17">
    <source>
        <dbReference type="Pfam" id="PF00590"/>
    </source>
</evidence>
<evidence type="ECO:0000256" key="7">
    <source>
        <dbReference type="ARBA" id="ARBA00023002"/>
    </source>
</evidence>
<dbReference type="Pfam" id="PF00590">
    <property type="entry name" value="TP_methylase"/>
    <property type="match status" value="1"/>
</dbReference>
<dbReference type="GO" id="GO:0051287">
    <property type="term" value="F:NAD binding"/>
    <property type="evidence" value="ECO:0007669"/>
    <property type="project" value="InterPro"/>
</dbReference>
<keyword evidence="6" id="KW-0949">S-adenosyl-L-methionine</keyword>
<dbReference type="InterPro" id="IPR012409">
    <property type="entry name" value="Sirohaem_synth"/>
</dbReference>
<protein>
    <submittedName>
        <fullName evidence="20">Sirohydrochlorin ferrochelatase</fullName>
    </submittedName>
</protein>
<keyword evidence="4 16" id="KW-0489">Methyltransferase</keyword>
<dbReference type="EMBL" id="LDJI01000012">
    <property type="protein sequence ID" value="KRG64658.1"/>
    <property type="molecule type" value="Genomic_DNA"/>
</dbReference>
<dbReference type="InterPro" id="IPR050161">
    <property type="entry name" value="Siro_Cobalamin_biosynth"/>
</dbReference>
<evidence type="ECO:0000256" key="12">
    <source>
        <dbReference type="ARBA" id="ARBA00025705"/>
    </source>
</evidence>
<dbReference type="Pfam" id="PF14824">
    <property type="entry name" value="Sirohm_synth_M"/>
    <property type="match status" value="1"/>
</dbReference>
<keyword evidence="7" id="KW-0560">Oxidoreductase</keyword>
<dbReference type="GO" id="GO:0032259">
    <property type="term" value="P:methylation"/>
    <property type="evidence" value="ECO:0007669"/>
    <property type="project" value="UniProtKB-KW"/>
</dbReference>
<dbReference type="GO" id="GO:0004851">
    <property type="term" value="F:uroporphyrin-III C-methyltransferase activity"/>
    <property type="evidence" value="ECO:0007669"/>
    <property type="project" value="InterPro"/>
</dbReference>
<dbReference type="NCBIfam" id="NF004790">
    <property type="entry name" value="PRK06136.1"/>
    <property type="match status" value="1"/>
</dbReference>
<dbReference type="STRING" id="405444.ABB26_06400"/>
<dbReference type="SUPFAM" id="SSF51735">
    <property type="entry name" value="NAD(P)-binding Rossmann-fold domains"/>
    <property type="match status" value="1"/>
</dbReference>
<feature type="active site" description="Proton acceptor" evidence="15">
    <location>
        <position position="252"/>
    </location>
</feature>
<comment type="pathway">
    <text evidence="1">Porphyrin-containing compound metabolism; siroheme biosynthesis; sirohydrochlorin from precorrin-2: step 1/1.</text>
</comment>
<dbReference type="Gene3D" id="3.40.50.720">
    <property type="entry name" value="NAD(P)-binding Rossmann-like Domain"/>
    <property type="match status" value="1"/>
</dbReference>
<evidence type="ECO:0000256" key="6">
    <source>
        <dbReference type="ARBA" id="ARBA00022691"/>
    </source>
</evidence>
<keyword evidence="10" id="KW-0627">Porphyrin biosynthesis</keyword>
<dbReference type="InterPro" id="IPR006366">
    <property type="entry name" value="CobA/CysG_C"/>
</dbReference>
<dbReference type="UniPathway" id="UPA00262">
    <property type="reaction ID" value="UER00211"/>
</dbReference>
<evidence type="ECO:0000256" key="4">
    <source>
        <dbReference type="ARBA" id="ARBA00022603"/>
    </source>
</evidence>
<keyword evidence="3" id="KW-0169">Cobalamin biosynthesis</keyword>
<name>A0A0R0CDL6_9GAMM</name>
<comment type="pathway">
    <text evidence="12">Porphyrin-containing compound metabolism; siroheme biosynthesis; precorrin-2 from uroporphyrinogen III: step 1/1.</text>
</comment>
<evidence type="ECO:0000259" key="19">
    <source>
        <dbReference type="Pfam" id="PF14824"/>
    </source>
</evidence>
<keyword evidence="11" id="KW-0511">Multifunctional enzyme</keyword>
<proteinExistence type="inferred from homology"/>
<dbReference type="PANTHER" id="PTHR45790">
    <property type="entry name" value="SIROHEME SYNTHASE-RELATED"/>
    <property type="match status" value="1"/>
</dbReference>
<dbReference type="InterPro" id="IPR037115">
    <property type="entry name" value="Sirohaem_synt_dimer_dom_sf"/>
</dbReference>
<dbReference type="GO" id="GO:0043115">
    <property type="term" value="F:precorrin-2 dehydrogenase activity"/>
    <property type="evidence" value="ECO:0007669"/>
    <property type="project" value="UniProtKB-EC"/>
</dbReference>
<feature type="domain" description="Tetrapyrrole methylase" evidence="17">
    <location>
        <begin position="222"/>
        <end position="431"/>
    </location>
</feature>
<dbReference type="SUPFAM" id="SSF53790">
    <property type="entry name" value="Tetrapyrrole methylase"/>
    <property type="match status" value="1"/>
</dbReference>
<dbReference type="InterPro" id="IPR028281">
    <property type="entry name" value="Sirohaem_synthase_central"/>
</dbReference>
<evidence type="ECO:0000256" key="16">
    <source>
        <dbReference type="RuleBase" id="RU003960"/>
    </source>
</evidence>
<evidence type="ECO:0000256" key="3">
    <source>
        <dbReference type="ARBA" id="ARBA00022573"/>
    </source>
</evidence>
<keyword evidence="8" id="KW-0520">NAD</keyword>
<evidence type="ECO:0000259" key="18">
    <source>
        <dbReference type="Pfam" id="PF10414"/>
    </source>
</evidence>
<dbReference type="AlphaFoldDB" id="A0A0R0CDL6"/>
<dbReference type="InterPro" id="IPR006367">
    <property type="entry name" value="Sirohaem_synthase_N"/>
</dbReference>
<evidence type="ECO:0000256" key="2">
    <source>
        <dbReference type="ARBA" id="ARBA00005879"/>
    </source>
</evidence>
<dbReference type="InterPro" id="IPR003043">
    <property type="entry name" value="Uropor_MeTrfase_CS"/>
</dbReference>
<dbReference type="InterPro" id="IPR036291">
    <property type="entry name" value="NAD(P)-bd_dom_sf"/>
</dbReference>
<dbReference type="GO" id="GO:0051266">
    <property type="term" value="F:sirohydrochlorin ferrochelatase activity"/>
    <property type="evidence" value="ECO:0007669"/>
    <property type="project" value="InterPro"/>
</dbReference>
<evidence type="ECO:0000256" key="13">
    <source>
        <dbReference type="ARBA" id="ARBA00047561"/>
    </source>
</evidence>
<dbReference type="PATRIC" id="fig|405444.3.peg.281"/>
<evidence type="ECO:0000256" key="9">
    <source>
        <dbReference type="ARBA" id="ARBA00023239"/>
    </source>
</evidence>
<dbReference type="NCBIfam" id="NF007922">
    <property type="entry name" value="PRK10637.1"/>
    <property type="match status" value="1"/>
</dbReference>
<dbReference type="FunFam" id="3.30.950.10:FF:000001">
    <property type="entry name" value="Siroheme synthase"/>
    <property type="match status" value="1"/>
</dbReference>
<dbReference type="FunFam" id="3.40.1010.10:FF:000001">
    <property type="entry name" value="Siroheme synthase"/>
    <property type="match status" value="1"/>
</dbReference>
<dbReference type="InterPro" id="IPR000878">
    <property type="entry name" value="4pyrrol_Mease"/>
</dbReference>
<reference evidence="20 21" key="1">
    <citation type="submission" date="2015-05" db="EMBL/GenBank/DDBJ databases">
        <title>Genome sequencing and analysis of members of genus Stenotrophomonas.</title>
        <authorList>
            <person name="Patil P.P."/>
            <person name="Midha S."/>
            <person name="Patil P.B."/>
        </authorList>
    </citation>
    <scope>NUCLEOTIDE SEQUENCE [LARGE SCALE GENOMIC DNA]</scope>
    <source>
        <strain evidence="20 21">DSM 18929</strain>
    </source>
</reference>
<dbReference type="SUPFAM" id="SSF75615">
    <property type="entry name" value="Siroheme synthase middle domains-like"/>
    <property type="match status" value="1"/>
</dbReference>
<gene>
    <name evidence="20" type="ORF">ABB26_06400</name>
</gene>
<feature type="domain" description="Siroheme synthase central" evidence="19">
    <location>
        <begin position="123"/>
        <end position="149"/>
    </location>
</feature>
<dbReference type="GO" id="GO:0009236">
    <property type="term" value="P:cobalamin biosynthetic process"/>
    <property type="evidence" value="ECO:0007669"/>
    <property type="project" value="UniProtKB-KW"/>
</dbReference>
<dbReference type="InterPro" id="IPR014776">
    <property type="entry name" value="4pyrrole_Mease_sub2"/>
</dbReference>
<dbReference type="InterPro" id="IPR019478">
    <property type="entry name" value="Sirohaem_synthase_dimer_dom"/>
</dbReference>
<evidence type="ECO:0000256" key="14">
    <source>
        <dbReference type="ARBA" id="ARBA00060548"/>
    </source>
</evidence>
<comment type="caution">
    <text evidence="20">The sequence shown here is derived from an EMBL/GenBank/DDBJ whole genome shotgun (WGS) entry which is preliminary data.</text>
</comment>
<evidence type="ECO:0000256" key="10">
    <source>
        <dbReference type="ARBA" id="ARBA00023244"/>
    </source>
</evidence>